<organism evidence="6 7">
    <name type="scientific">Subtercola boreus</name>
    <dbReference type="NCBI Taxonomy" id="120213"/>
    <lineage>
        <taxon>Bacteria</taxon>
        <taxon>Bacillati</taxon>
        <taxon>Actinomycetota</taxon>
        <taxon>Actinomycetes</taxon>
        <taxon>Micrococcales</taxon>
        <taxon>Microbacteriaceae</taxon>
        <taxon>Subtercola</taxon>
    </lineage>
</organism>
<keyword evidence="2" id="KW-0805">Transcription regulation</keyword>
<evidence type="ECO:0000256" key="4">
    <source>
        <dbReference type="ARBA" id="ARBA00023163"/>
    </source>
</evidence>
<comment type="caution">
    <text evidence="6">The sequence shown here is derived from an EMBL/GenBank/DDBJ whole genome shotgun (WGS) entry which is preliminary data.</text>
</comment>
<evidence type="ECO:0000313" key="6">
    <source>
        <dbReference type="EMBL" id="RFA06494.1"/>
    </source>
</evidence>
<evidence type="ECO:0000313" key="7">
    <source>
        <dbReference type="Proteomes" id="UP000256486"/>
    </source>
</evidence>
<dbReference type="PANTHER" id="PTHR30126">
    <property type="entry name" value="HTH-TYPE TRANSCRIPTIONAL REGULATOR"/>
    <property type="match status" value="1"/>
</dbReference>
<dbReference type="InterPro" id="IPR005119">
    <property type="entry name" value="LysR_subst-bd"/>
</dbReference>
<dbReference type="PROSITE" id="PS50931">
    <property type="entry name" value="HTH_LYSR"/>
    <property type="match status" value="1"/>
</dbReference>
<reference evidence="6 7" key="1">
    <citation type="submission" date="2017-04" db="EMBL/GenBank/DDBJ databases">
        <title>Comparative genome analysis of Subtercola boreus.</title>
        <authorList>
            <person name="Cho Y.-J."/>
            <person name="Cho A."/>
            <person name="Kim O.-S."/>
            <person name="Lee J.-I."/>
        </authorList>
    </citation>
    <scope>NUCLEOTIDE SEQUENCE [LARGE SCALE GENOMIC DNA]</scope>
    <source>
        <strain evidence="6 7">K300</strain>
    </source>
</reference>
<dbReference type="InterPro" id="IPR036390">
    <property type="entry name" value="WH_DNA-bd_sf"/>
</dbReference>
<feature type="domain" description="HTH lysR-type" evidence="5">
    <location>
        <begin position="9"/>
        <end position="66"/>
    </location>
</feature>
<comment type="similarity">
    <text evidence="1">Belongs to the LysR transcriptional regulatory family.</text>
</comment>
<keyword evidence="7" id="KW-1185">Reference proteome</keyword>
<dbReference type="SUPFAM" id="SSF46785">
    <property type="entry name" value="Winged helix' DNA-binding domain"/>
    <property type="match status" value="1"/>
</dbReference>
<dbReference type="Pfam" id="PF00126">
    <property type="entry name" value="HTH_1"/>
    <property type="match status" value="1"/>
</dbReference>
<evidence type="ECO:0000256" key="3">
    <source>
        <dbReference type="ARBA" id="ARBA00023125"/>
    </source>
</evidence>
<dbReference type="PANTHER" id="PTHR30126:SF39">
    <property type="entry name" value="HTH-TYPE TRANSCRIPTIONAL REGULATOR CYSL"/>
    <property type="match status" value="1"/>
</dbReference>
<keyword evidence="3" id="KW-0238">DNA-binding</keyword>
<keyword evidence="4" id="KW-0804">Transcription</keyword>
<dbReference type="InterPro" id="IPR000847">
    <property type="entry name" value="LysR_HTH_N"/>
</dbReference>
<protein>
    <recommendedName>
        <fullName evidence="5">HTH lysR-type domain-containing protein</fullName>
    </recommendedName>
</protein>
<dbReference type="GO" id="GO:0003700">
    <property type="term" value="F:DNA-binding transcription factor activity"/>
    <property type="evidence" value="ECO:0007669"/>
    <property type="project" value="InterPro"/>
</dbReference>
<evidence type="ECO:0000256" key="1">
    <source>
        <dbReference type="ARBA" id="ARBA00009437"/>
    </source>
</evidence>
<accession>A0A3E0V9V0</accession>
<evidence type="ECO:0000256" key="2">
    <source>
        <dbReference type="ARBA" id="ARBA00023015"/>
    </source>
</evidence>
<sequence length="308" mass="32359">MIVSNFEPPDLKSLQTLAAVAEFGSLTSASAALGVTQQAVSSRIRTLEIRTGSALVTRSARGSQLTATGLLVAGWAKDVLDVADRFEVAVSALRDESHAQLRVGASLTVAEHLMPQWLVAFQTGSGHPAAVDLAVANSRAVIEQVRAGARDIGFVETPDVPSDLESRVIGFDELVIVVAVNHPWARRRRAISAAELASTALVVREEGSGTRRTLELALGALEPPLVPDAPASVLPTTTAIRSTVASGPAPAVLSSLAIRDDVTLGRLVRIRVAGLSLKRPLTAVWARNPAGLPENAERLLSIALTHAR</sequence>
<dbReference type="AlphaFoldDB" id="A0A3E0V9V0"/>
<dbReference type="Pfam" id="PF03466">
    <property type="entry name" value="LysR_substrate"/>
    <property type="match status" value="1"/>
</dbReference>
<name>A0A3E0V9V0_9MICO</name>
<dbReference type="Gene3D" id="3.40.190.10">
    <property type="entry name" value="Periplasmic binding protein-like II"/>
    <property type="match status" value="2"/>
</dbReference>
<dbReference type="Gene3D" id="1.10.10.10">
    <property type="entry name" value="Winged helix-like DNA-binding domain superfamily/Winged helix DNA-binding domain"/>
    <property type="match status" value="1"/>
</dbReference>
<dbReference type="InterPro" id="IPR036388">
    <property type="entry name" value="WH-like_DNA-bd_sf"/>
</dbReference>
<dbReference type="OrthoDB" id="9808620at2"/>
<dbReference type="SUPFAM" id="SSF53850">
    <property type="entry name" value="Periplasmic binding protein-like II"/>
    <property type="match status" value="1"/>
</dbReference>
<dbReference type="Proteomes" id="UP000256486">
    <property type="component" value="Unassembled WGS sequence"/>
</dbReference>
<gene>
    <name evidence="6" type="ORF">B7R54_19185</name>
</gene>
<dbReference type="EMBL" id="NBWZ01000002">
    <property type="protein sequence ID" value="RFA06494.1"/>
    <property type="molecule type" value="Genomic_DNA"/>
</dbReference>
<proteinExistence type="inferred from homology"/>
<dbReference type="GO" id="GO:0000976">
    <property type="term" value="F:transcription cis-regulatory region binding"/>
    <property type="evidence" value="ECO:0007669"/>
    <property type="project" value="TreeGrafter"/>
</dbReference>
<evidence type="ECO:0000259" key="5">
    <source>
        <dbReference type="PROSITE" id="PS50931"/>
    </source>
</evidence>